<sequence>MNQIKKTSLNGQQQKLIELMQQINFGRISNIPVVGGNPELTADTIIEREIKLGGQNGTRPELEKDDFTLKQEVLALLEHLTGMGDGIIRHLEIKHGLPFLIRIEERAA</sequence>
<gene>
    <name evidence="1" type="ORF">MRX98_12475</name>
</gene>
<evidence type="ECO:0000313" key="2">
    <source>
        <dbReference type="Proteomes" id="UP001165427"/>
    </source>
</evidence>
<reference evidence="1" key="1">
    <citation type="submission" date="2022-04" db="EMBL/GenBank/DDBJ databases">
        <title>Desulfatitalea alkaliphila sp. nov., a novel anaerobic sulfate-reducing bacterium isolated from terrestrial mud volcano, Taman Peninsula, Russia.</title>
        <authorList>
            <person name="Khomyakova M.A."/>
            <person name="Merkel A.Y."/>
            <person name="Slobodkin A.I."/>
        </authorList>
    </citation>
    <scope>NUCLEOTIDE SEQUENCE</scope>
    <source>
        <strain evidence="1">M08but</strain>
    </source>
</reference>
<protein>
    <submittedName>
        <fullName evidence="1">Uncharacterized protein</fullName>
    </submittedName>
</protein>
<keyword evidence="2" id="KW-1185">Reference proteome</keyword>
<evidence type="ECO:0000313" key="1">
    <source>
        <dbReference type="EMBL" id="MCJ8501392.1"/>
    </source>
</evidence>
<accession>A0AA41R1V3</accession>
<dbReference type="Proteomes" id="UP001165427">
    <property type="component" value="Unassembled WGS sequence"/>
</dbReference>
<proteinExistence type="predicted"/>
<organism evidence="1 2">
    <name type="scientific">Desulfatitalea alkaliphila</name>
    <dbReference type="NCBI Taxonomy" id="2929485"/>
    <lineage>
        <taxon>Bacteria</taxon>
        <taxon>Pseudomonadati</taxon>
        <taxon>Thermodesulfobacteriota</taxon>
        <taxon>Desulfobacteria</taxon>
        <taxon>Desulfobacterales</taxon>
        <taxon>Desulfosarcinaceae</taxon>
        <taxon>Desulfatitalea</taxon>
    </lineage>
</organism>
<comment type="caution">
    <text evidence="1">The sequence shown here is derived from an EMBL/GenBank/DDBJ whole genome shotgun (WGS) entry which is preliminary data.</text>
</comment>
<dbReference type="EMBL" id="JALJRB010000013">
    <property type="protein sequence ID" value="MCJ8501392.1"/>
    <property type="molecule type" value="Genomic_DNA"/>
</dbReference>
<dbReference type="RefSeq" id="WP_246908918.1">
    <property type="nucleotide sequence ID" value="NZ_JALJRB010000013.1"/>
</dbReference>
<dbReference type="AlphaFoldDB" id="A0AA41R1V3"/>
<name>A0AA41R1V3_9BACT</name>